<dbReference type="EMBL" id="JBHSFO010000004">
    <property type="protein sequence ID" value="MFC4603924.1"/>
    <property type="molecule type" value="Genomic_DNA"/>
</dbReference>
<keyword evidence="3" id="KW-1185">Reference proteome</keyword>
<keyword evidence="1" id="KW-0732">Signal</keyword>
<evidence type="ECO:0000313" key="3">
    <source>
        <dbReference type="Proteomes" id="UP001595914"/>
    </source>
</evidence>
<proteinExistence type="predicted"/>
<dbReference type="RefSeq" id="WP_378416342.1">
    <property type="nucleotide sequence ID" value="NZ_JBHSFO010000004.1"/>
</dbReference>
<name>A0ABV9FUE7_9NOCA</name>
<protein>
    <recommendedName>
        <fullName evidence="4">Secreted protein</fullName>
    </recommendedName>
</protein>
<comment type="caution">
    <text evidence="2">The sequence shown here is derived from an EMBL/GenBank/DDBJ whole genome shotgun (WGS) entry which is preliminary data.</text>
</comment>
<evidence type="ECO:0000313" key="2">
    <source>
        <dbReference type="EMBL" id="MFC4603924.1"/>
    </source>
</evidence>
<organism evidence="2 3">
    <name type="scientific">Rhodococcus kronopolitis</name>
    <dbReference type="NCBI Taxonomy" id="1460226"/>
    <lineage>
        <taxon>Bacteria</taxon>
        <taxon>Bacillati</taxon>
        <taxon>Actinomycetota</taxon>
        <taxon>Actinomycetes</taxon>
        <taxon>Mycobacteriales</taxon>
        <taxon>Nocardiaceae</taxon>
        <taxon>Rhodococcus</taxon>
    </lineage>
</organism>
<dbReference type="Proteomes" id="UP001595914">
    <property type="component" value="Unassembled WGS sequence"/>
</dbReference>
<gene>
    <name evidence="2" type="ORF">ACFO6S_09540</name>
</gene>
<sequence>MSSAIRRATRVAATAAAAVLVALGTAGIAAADEWPTPPSYPTPLVPYDTKSFLTPTDLGYWNPFVSADRLTSPFGTSTRIVCQGFHGVTLDCWQADREGNPHKLVKLAYDFPGSTGSNLPGGGPGHFVYPGFIPGIQ</sequence>
<accession>A0ABV9FUE7</accession>
<evidence type="ECO:0000256" key="1">
    <source>
        <dbReference type="SAM" id="SignalP"/>
    </source>
</evidence>
<evidence type="ECO:0008006" key="4">
    <source>
        <dbReference type="Google" id="ProtNLM"/>
    </source>
</evidence>
<feature type="chain" id="PRO_5047303646" description="Secreted protein" evidence="1">
    <location>
        <begin position="32"/>
        <end position="137"/>
    </location>
</feature>
<reference evidence="3" key="1">
    <citation type="journal article" date="2019" name="Int. J. Syst. Evol. Microbiol.">
        <title>The Global Catalogue of Microorganisms (GCM) 10K type strain sequencing project: providing services to taxonomists for standard genome sequencing and annotation.</title>
        <authorList>
            <consortium name="The Broad Institute Genomics Platform"/>
            <consortium name="The Broad Institute Genome Sequencing Center for Infectious Disease"/>
            <person name="Wu L."/>
            <person name="Ma J."/>
        </authorList>
    </citation>
    <scope>NUCLEOTIDE SEQUENCE [LARGE SCALE GENOMIC DNA]</scope>
    <source>
        <strain evidence="3">CCUG 54520</strain>
    </source>
</reference>
<feature type="signal peptide" evidence="1">
    <location>
        <begin position="1"/>
        <end position="31"/>
    </location>
</feature>